<organism evidence="4 5">
    <name type="scientific">Actinacidiphila yanglinensis</name>
    <dbReference type="NCBI Taxonomy" id="310779"/>
    <lineage>
        <taxon>Bacteria</taxon>
        <taxon>Bacillati</taxon>
        <taxon>Actinomycetota</taxon>
        <taxon>Actinomycetes</taxon>
        <taxon>Kitasatosporales</taxon>
        <taxon>Streptomycetaceae</taxon>
        <taxon>Actinacidiphila</taxon>
    </lineage>
</organism>
<dbReference type="Gene3D" id="1.10.530.10">
    <property type="match status" value="1"/>
</dbReference>
<dbReference type="InterPro" id="IPR036779">
    <property type="entry name" value="LysM_dom_sf"/>
</dbReference>
<evidence type="ECO:0000313" key="5">
    <source>
        <dbReference type="Proteomes" id="UP000236754"/>
    </source>
</evidence>
<evidence type="ECO:0000256" key="2">
    <source>
        <dbReference type="ARBA" id="ARBA00022801"/>
    </source>
</evidence>
<comment type="similarity">
    <text evidence="1">Belongs to the transglycosylase family. Rpf subfamily.</text>
</comment>
<feature type="domain" description="LysM" evidence="3">
    <location>
        <begin position="99"/>
        <end position="148"/>
    </location>
</feature>
<dbReference type="CDD" id="cd00118">
    <property type="entry name" value="LysM"/>
    <property type="match status" value="1"/>
</dbReference>
<dbReference type="InterPro" id="IPR010618">
    <property type="entry name" value="RPF"/>
</dbReference>
<evidence type="ECO:0000259" key="3">
    <source>
        <dbReference type="PROSITE" id="PS51782"/>
    </source>
</evidence>
<evidence type="ECO:0000313" key="4">
    <source>
        <dbReference type="EMBL" id="SEG58471.1"/>
    </source>
</evidence>
<dbReference type="EMBL" id="FNVU01000006">
    <property type="protein sequence ID" value="SEG58471.1"/>
    <property type="molecule type" value="Genomic_DNA"/>
</dbReference>
<name>A0A1H6BCB7_9ACTN</name>
<dbReference type="CDD" id="cd13925">
    <property type="entry name" value="RPF"/>
    <property type="match status" value="1"/>
</dbReference>
<keyword evidence="5" id="KW-1185">Reference proteome</keyword>
<reference evidence="4 5" key="1">
    <citation type="submission" date="2016-10" db="EMBL/GenBank/DDBJ databases">
        <authorList>
            <person name="de Groot N.N."/>
        </authorList>
    </citation>
    <scope>NUCLEOTIDE SEQUENCE [LARGE SCALE GENOMIC DNA]</scope>
    <source>
        <strain evidence="4 5">CGMCC 4.2023</strain>
    </source>
</reference>
<protein>
    <submittedName>
        <fullName evidence="4">LysM domain-containing protein</fullName>
    </submittedName>
</protein>
<dbReference type="InterPro" id="IPR018392">
    <property type="entry name" value="LysM"/>
</dbReference>
<dbReference type="Pfam" id="PF06737">
    <property type="entry name" value="Transglycosylas"/>
    <property type="match status" value="1"/>
</dbReference>
<accession>A0A1H6BCB7</accession>
<gene>
    <name evidence="4" type="ORF">SAMN05216223_106432</name>
</gene>
<dbReference type="InterPro" id="IPR023346">
    <property type="entry name" value="Lysozyme-like_dom_sf"/>
</dbReference>
<dbReference type="GO" id="GO:0016787">
    <property type="term" value="F:hydrolase activity"/>
    <property type="evidence" value="ECO:0007669"/>
    <property type="project" value="UniProtKB-KW"/>
</dbReference>
<sequence length="149" mass="16470">MAPVPRVTSFTRQRSVWDDLAMCESSGDWHIDSGNGFYGGLQFFQPTWESFGGLKYARRADLATPQHQIDIAEAVLRVQGWDAWPVCSRRAGRSGFKHLVHTVHPGETLASTARDYGVDGGWQRLYELNKALVGSDPNVLLPGAVLTVN</sequence>
<dbReference type="PROSITE" id="PS51782">
    <property type="entry name" value="LYSM"/>
    <property type="match status" value="1"/>
</dbReference>
<dbReference type="SUPFAM" id="SSF53955">
    <property type="entry name" value="Lysozyme-like"/>
    <property type="match status" value="1"/>
</dbReference>
<proteinExistence type="inferred from homology"/>
<dbReference type="SMART" id="SM00257">
    <property type="entry name" value="LysM"/>
    <property type="match status" value="1"/>
</dbReference>
<dbReference type="Gene3D" id="3.10.350.10">
    <property type="entry name" value="LysM domain"/>
    <property type="match status" value="1"/>
</dbReference>
<dbReference type="Proteomes" id="UP000236754">
    <property type="component" value="Unassembled WGS sequence"/>
</dbReference>
<keyword evidence="2" id="KW-0378">Hydrolase</keyword>
<evidence type="ECO:0000256" key="1">
    <source>
        <dbReference type="ARBA" id="ARBA00010830"/>
    </source>
</evidence>
<dbReference type="AlphaFoldDB" id="A0A1H6BCB7"/>
<dbReference type="SUPFAM" id="SSF54106">
    <property type="entry name" value="LysM domain"/>
    <property type="match status" value="1"/>
</dbReference>